<accession>A0ABS3YC99</accession>
<name>A0ABS3YC99_9BACT</name>
<reference evidence="2" key="1">
    <citation type="submission" date="2021-03" db="EMBL/GenBank/DDBJ databases">
        <title>Assistant Professor.</title>
        <authorList>
            <person name="Huq M.A."/>
        </authorList>
    </citation>
    <scope>NUCLEOTIDE SEQUENCE [LARGE SCALE GENOMIC DNA]</scope>
    <source>
        <strain evidence="2">MAH-28</strain>
    </source>
</reference>
<protein>
    <submittedName>
        <fullName evidence="1">Uncharacterized protein</fullName>
    </submittedName>
</protein>
<dbReference type="Proteomes" id="UP000679126">
    <property type="component" value="Unassembled WGS sequence"/>
</dbReference>
<gene>
    <name evidence="1" type="ORF">J7I43_06895</name>
</gene>
<dbReference type="EMBL" id="JAGHKP010000001">
    <property type="protein sequence ID" value="MBO9151928.1"/>
    <property type="molecule type" value="Genomic_DNA"/>
</dbReference>
<sequence length="165" mass="19164">MIINQQYVELAGDTLNKVAISLELEVEALTHRITSIYETIEILRTYRVDELVDLLRKEGYRFPFNPDDLVSYYKDLSRVSTRAKTLIVELETKTAMLAKQHDSKGAEKIGRDHFESWLVVLSKFMGHNLNPDELTVARYATIMKHYNSHCEQLKAQTNGKKRPHR</sequence>
<keyword evidence="2" id="KW-1185">Reference proteome</keyword>
<evidence type="ECO:0000313" key="2">
    <source>
        <dbReference type="Proteomes" id="UP000679126"/>
    </source>
</evidence>
<organism evidence="1 2">
    <name type="scientific">Chitinophaga chungangae</name>
    <dbReference type="NCBI Taxonomy" id="2821488"/>
    <lineage>
        <taxon>Bacteria</taxon>
        <taxon>Pseudomonadati</taxon>
        <taxon>Bacteroidota</taxon>
        <taxon>Chitinophagia</taxon>
        <taxon>Chitinophagales</taxon>
        <taxon>Chitinophagaceae</taxon>
        <taxon>Chitinophaga</taxon>
    </lineage>
</organism>
<proteinExistence type="predicted"/>
<comment type="caution">
    <text evidence="1">The sequence shown here is derived from an EMBL/GenBank/DDBJ whole genome shotgun (WGS) entry which is preliminary data.</text>
</comment>
<evidence type="ECO:0000313" key="1">
    <source>
        <dbReference type="EMBL" id="MBO9151928.1"/>
    </source>
</evidence>